<dbReference type="GO" id="GO:0019441">
    <property type="term" value="P:L-tryptophan catabolic process to kynurenine"/>
    <property type="evidence" value="ECO:0007669"/>
    <property type="project" value="InterPro"/>
</dbReference>
<sequence>MSTTFVDLTHSLNGATQVYPGDPSFSCCPVLTIPKDGMNVQSISLGSHTGTHVDAPYHFVETGLTIEQMPLSTFLGNAVVVDVATKGPKERIAWADVSAHEDAIRRKAALEQGVFVFLRTGWSKYWGTDQYYHHPFLERDAAKKLVELGVKAIGIDSLSPDETRLDGVTPDFGVHEVVLGAGAILAENLTNLEAIQTGDWIVNLAPLKLDGCDGSPVRAFAWTAHASI</sequence>
<reference evidence="2" key="1">
    <citation type="journal article" date="2018" name="Genome Biol. Evol.">
        <title>Genomics and development of Lentinus tigrinus, a white-rot wood-decaying mushroom with dimorphic fruiting bodies.</title>
        <authorList>
            <person name="Wu B."/>
            <person name="Xu Z."/>
            <person name="Knudson A."/>
            <person name="Carlson A."/>
            <person name="Chen N."/>
            <person name="Kovaka S."/>
            <person name="LaButti K."/>
            <person name="Lipzen A."/>
            <person name="Pennachio C."/>
            <person name="Riley R."/>
            <person name="Schakwitz W."/>
            <person name="Umezawa K."/>
            <person name="Ohm R.A."/>
            <person name="Grigoriev I.V."/>
            <person name="Nagy L.G."/>
            <person name="Gibbons J."/>
            <person name="Hibbett D."/>
        </authorList>
    </citation>
    <scope>NUCLEOTIDE SEQUENCE [LARGE SCALE GENOMIC DNA]</scope>
    <source>
        <strain evidence="2">ALCF2SS1-6</strain>
    </source>
</reference>
<dbReference type="PANTHER" id="PTHR31118">
    <property type="entry name" value="CYCLASE-LIKE PROTEIN 2"/>
    <property type="match status" value="1"/>
</dbReference>
<dbReference type="Pfam" id="PF04199">
    <property type="entry name" value="Cyclase"/>
    <property type="match status" value="1"/>
</dbReference>
<proteinExistence type="inferred from homology"/>
<dbReference type="PANTHER" id="PTHR31118:SF12">
    <property type="entry name" value="CYCLASE-LIKE PROTEIN 2"/>
    <property type="match status" value="1"/>
</dbReference>
<dbReference type="Proteomes" id="UP000313359">
    <property type="component" value="Unassembled WGS sequence"/>
</dbReference>
<protein>
    <submittedName>
        <fullName evidence="2">Putative cyclase</fullName>
    </submittedName>
</protein>
<evidence type="ECO:0000256" key="1">
    <source>
        <dbReference type="ARBA" id="ARBA00007865"/>
    </source>
</evidence>
<accession>A0A5C2S7P0</accession>
<organism evidence="2 3">
    <name type="scientific">Lentinus tigrinus ALCF2SS1-6</name>
    <dbReference type="NCBI Taxonomy" id="1328759"/>
    <lineage>
        <taxon>Eukaryota</taxon>
        <taxon>Fungi</taxon>
        <taxon>Dikarya</taxon>
        <taxon>Basidiomycota</taxon>
        <taxon>Agaricomycotina</taxon>
        <taxon>Agaricomycetes</taxon>
        <taxon>Polyporales</taxon>
        <taxon>Polyporaceae</taxon>
        <taxon>Lentinus</taxon>
    </lineage>
</organism>
<dbReference type="Gene3D" id="3.50.30.50">
    <property type="entry name" value="Putative cyclase"/>
    <property type="match status" value="1"/>
</dbReference>
<dbReference type="InterPro" id="IPR007325">
    <property type="entry name" value="KFase/CYL"/>
</dbReference>
<dbReference type="OrthoDB" id="7108654at2759"/>
<dbReference type="AlphaFoldDB" id="A0A5C2S7P0"/>
<dbReference type="InterPro" id="IPR037175">
    <property type="entry name" value="KFase_sf"/>
</dbReference>
<gene>
    <name evidence="2" type="ORF">L227DRAFT_229447</name>
</gene>
<name>A0A5C2S7P0_9APHY</name>
<evidence type="ECO:0000313" key="3">
    <source>
        <dbReference type="Proteomes" id="UP000313359"/>
    </source>
</evidence>
<comment type="similarity">
    <text evidence="1">Belongs to the Cyclase 1 superfamily.</text>
</comment>
<dbReference type="GO" id="GO:0004061">
    <property type="term" value="F:arylformamidase activity"/>
    <property type="evidence" value="ECO:0007669"/>
    <property type="project" value="InterPro"/>
</dbReference>
<dbReference type="EMBL" id="ML122281">
    <property type="protein sequence ID" value="RPD57356.1"/>
    <property type="molecule type" value="Genomic_DNA"/>
</dbReference>
<dbReference type="SUPFAM" id="SSF102198">
    <property type="entry name" value="Putative cyclase"/>
    <property type="match status" value="1"/>
</dbReference>
<keyword evidence="3" id="KW-1185">Reference proteome</keyword>
<dbReference type="STRING" id="1328759.A0A5C2S7P0"/>
<evidence type="ECO:0000313" key="2">
    <source>
        <dbReference type="EMBL" id="RPD57356.1"/>
    </source>
</evidence>